<sequence length="71" mass="7746">MAGASSYPRRPAGRRLSFPFLYFSLSGDKNVLRNAESLQKDKRKISSSGLCFSGASADNVTSLHQGARRPK</sequence>
<reference evidence="2" key="1">
    <citation type="journal article" date="2021" name="bioRxiv">
        <title>Whole Genome Assembly and Annotation of Northern Wild Rice, Zizania palustris L., Supports a Whole Genome Duplication in the Zizania Genus.</title>
        <authorList>
            <person name="Haas M."/>
            <person name="Kono T."/>
            <person name="Macchietto M."/>
            <person name="Millas R."/>
            <person name="McGilp L."/>
            <person name="Shao M."/>
            <person name="Duquette J."/>
            <person name="Hirsch C.N."/>
            <person name="Kimball J."/>
        </authorList>
    </citation>
    <scope>NUCLEOTIDE SEQUENCE</scope>
    <source>
        <tissue evidence="2">Fresh leaf tissue</tissue>
    </source>
</reference>
<evidence type="ECO:0000256" key="1">
    <source>
        <dbReference type="SAM" id="MobiDB-lite"/>
    </source>
</evidence>
<name>A0A8J6BW16_ZIZPA</name>
<dbReference type="AlphaFoldDB" id="A0A8J6BW16"/>
<feature type="compositionally biased region" description="Polar residues" evidence="1">
    <location>
        <begin position="46"/>
        <end position="64"/>
    </location>
</feature>
<accession>A0A8J6BW16</accession>
<feature type="region of interest" description="Disordered" evidence="1">
    <location>
        <begin position="45"/>
        <end position="71"/>
    </location>
</feature>
<comment type="caution">
    <text evidence="2">The sequence shown here is derived from an EMBL/GenBank/DDBJ whole genome shotgun (WGS) entry which is preliminary data.</text>
</comment>
<evidence type="ECO:0000313" key="2">
    <source>
        <dbReference type="EMBL" id="KAG8097124.1"/>
    </source>
</evidence>
<dbReference type="Proteomes" id="UP000729402">
    <property type="component" value="Unassembled WGS sequence"/>
</dbReference>
<gene>
    <name evidence="2" type="ORF">GUJ93_ZPchr0013g37343</name>
</gene>
<keyword evidence="3" id="KW-1185">Reference proteome</keyword>
<evidence type="ECO:0000313" key="3">
    <source>
        <dbReference type="Proteomes" id="UP000729402"/>
    </source>
</evidence>
<dbReference type="EMBL" id="JAAALK010000079">
    <property type="protein sequence ID" value="KAG8097124.1"/>
    <property type="molecule type" value="Genomic_DNA"/>
</dbReference>
<proteinExistence type="predicted"/>
<organism evidence="2 3">
    <name type="scientific">Zizania palustris</name>
    <name type="common">Northern wild rice</name>
    <dbReference type="NCBI Taxonomy" id="103762"/>
    <lineage>
        <taxon>Eukaryota</taxon>
        <taxon>Viridiplantae</taxon>
        <taxon>Streptophyta</taxon>
        <taxon>Embryophyta</taxon>
        <taxon>Tracheophyta</taxon>
        <taxon>Spermatophyta</taxon>
        <taxon>Magnoliopsida</taxon>
        <taxon>Liliopsida</taxon>
        <taxon>Poales</taxon>
        <taxon>Poaceae</taxon>
        <taxon>BOP clade</taxon>
        <taxon>Oryzoideae</taxon>
        <taxon>Oryzeae</taxon>
        <taxon>Zizaniinae</taxon>
        <taxon>Zizania</taxon>
    </lineage>
</organism>
<protein>
    <submittedName>
        <fullName evidence="2">Uncharacterized protein</fullName>
    </submittedName>
</protein>
<reference evidence="2" key="2">
    <citation type="submission" date="2021-02" db="EMBL/GenBank/DDBJ databases">
        <authorList>
            <person name="Kimball J.A."/>
            <person name="Haas M.W."/>
            <person name="Macchietto M."/>
            <person name="Kono T."/>
            <person name="Duquette J."/>
            <person name="Shao M."/>
        </authorList>
    </citation>
    <scope>NUCLEOTIDE SEQUENCE</scope>
    <source>
        <tissue evidence="2">Fresh leaf tissue</tissue>
    </source>
</reference>